<dbReference type="InterPro" id="IPR002182">
    <property type="entry name" value="NB-ARC"/>
</dbReference>
<dbReference type="InterPro" id="IPR036388">
    <property type="entry name" value="WH-like_DNA-bd_sf"/>
</dbReference>
<protein>
    <submittedName>
        <fullName evidence="9">SARP family transcriptional regulator</fullName>
    </submittedName>
</protein>
<keyword evidence="3 6" id="KW-0238">DNA-binding</keyword>
<comment type="similarity">
    <text evidence="1">Belongs to the AfsR/DnrI/RedD regulatory family.</text>
</comment>
<dbReference type="InterPro" id="IPR016032">
    <property type="entry name" value="Sig_transdc_resp-reg_C-effctor"/>
</dbReference>
<dbReference type="GO" id="GO:0000160">
    <property type="term" value="P:phosphorelay signal transduction system"/>
    <property type="evidence" value="ECO:0007669"/>
    <property type="project" value="InterPro"/>
</dbReference>
<dbReference type="SUPFAM" id="SSF46894">
    <property type="entry name" value="C-terminal effector domain of the bipartite response regulators"/>
    <property type="match status" value="1"/>
</dbReference>
<dbReference type="InterPro" id="IPR051677">
    <property type="entry name" value="AfsR-DnrI-RedD_regulator"/>
</dbReference>
<dbReference type="CDD" id="cd15831">
    <property type="entry name" value="BTAD"/>
    <property type="match status" value="1"/>
</dbReference>
<dbReference type="Pfam" id="PF00931">
    <property type="entry name" value="NB-ARC"/>
    <property type="match status" value="1"/>
</dbReference>
<name>A0A5M3XSS4_9ACTN</name>
<dbReference type="Gene3D" id="1.25.40.10">
    <property type="entry name" value="Tetratricopeptide repeat domain"/>
    <property type="match status" value="2"/>
</dbReference>
<dbReference type="InterPro" id="IPR019734">
    <property type="entry name" value="TPR_rpt"/>
</dbReference>
<evidence type="ECO:0000256" key="7">
    <source>
        <dbReference type="SAM" id="MobiDB-lite"/>
    </source>
</evidence>
<sequence>MVQLRLLGPIELSTATHVVDLGPRKQQAVLAALLVDAGSPVPIEKIIDRVWGDAPPMTARGAVHSYITRLRRALSEANAVDRDTLAVEYRPAGYVLQAHRDQVDLHRFRRLLDHARATRGDDLRRAELLREALGLWRGQPLTGLTGAWAESVRREATQLRLGGVLDLAPIELAAGGGNAMIEQLRVLLDEHPLVEPLIATLIHALVAAGRNAEALELYAETRRRLADELGADPSPELRQAYHAALNGDRPPSPVERSPKPRHGPALLPADVPGFTGRAAALARLDDMAAAPDWEHTAVVSGVPGVGKSALAVHWAHRVRDRFPDGQLFADLRGFDATRSAVTSAQVVRGFLAALKVSAQQTPASLDAQIDLYRTLMADKRMLVVLDNARSAEQVRPLLPGSPGCFVLVTSRNQLSGLIAGYGAQPLALDVFTDAESTDLLARRIGHRRVTEDTQAAERIIASCARLPLALVITAARAVTRPTFPLRVLADELQQAGTSLDAFHSDDPATDVRSIFDCSYQALGADAADLFRWLGAHPRPDVGLPAAASVAAVPPGRARHLLTELTSVHLLTEHSPDRYAFHDLLNAYAIELHQRAESSAERHEVLGRVLDHYLHTAYRAALLMHPARDPITIPDARPGVTAETFADHDQALAWFTAERSVLLACVELADGSFDTHAWQLAWSMSTFLDRTGAWHDALSVHEQALAAAGRLEDHRALAYSRLGLALAHTRLGDTDAAATEYRHALTHYEQLEDLTGQAHIHSNLARVFEQQGHHAEALSSAEHALRLYRAAGHQLWEARAISAVGWYHIAVGNHRQALDHCRQALDQLRKAGDRDGESATWDSLGHAHHHQREYDQAETCYRRALAMHQQDGDRYNEALVLTHLGDNDKAAGQTSAARSHWRRALTILTDLRHPTADDVRSRLQAPGTSS</sequence>
<gene>
    <name evidence="9" type="ORF">Aple_072430</name>
</gene>
<dbReference type="Gene3D" id="1.10.10.10">
    <property type="entry name" value="Winged helix-like DNA-binding domain superfamily/Winged helix DNA-binding domain"/>
    <property type="match status" value="1"/>
</dbReference>
<dbReference type="Pfam" id="PF13424">
    <property type="entry name" value="TPR_12"/>
    <property type="match status" value="2"/>
</dbReference>
<evidence type="ECO:0000256" key="3">
    <source>
        <dbReference type="ARBA" id="ARBA00023125"/>
    </source>
</evidence>
<dbReference type="GO" id="GO:0003677">
    <property type="term" value="F:DNA binding"/>
    <property type="evidence" value="ECO:0007669"/>
    <property type="project" value="UniProtKB-UniRule"/>
</dbReference>
<dbReference type="PROSITE" id="PS50005">
    <property type="entry name" value="TPR"/>
    <property type="match status" value="1"/>
</dbReference>
<proteinExistence type="inferred from homology"/>
<dbReference type="InterPro" id="IPR001867">
    <property type="entry name" value="OmpR/PhoB-type_DNA-bd"/>
</dbReference>
<comment type="caution">
    <text evidence="9">The sequence shown here is derived from an EMBL/GenBank/DDBJ whole genome shotgun (WGS) entry which is preliminary data.</text>
</comment>
<dbReference type="InterPro" id="IPR011990">
    <property type="entry name" value="TPR-like_helical_dom_sf"/>
</dbReference>
<dbReference type="SMART" id="SM01043">
    <property type="entry name" value="BTAD"/>
    <property type="match status" value="1"/>
</dbReference>
<dbReference type="PANTHER" id="PTHR35807">
    <property type="entry name" value="TRANSCRIPTIONAL REGULATOR REDD-RELATED"/>
    <property type="match status" value="1"/>
</dbReference>
<dbReference type="GO" id="GO:0006355">
    <property type="term" value="P:regulation of DNA-templated transcription"/>
    <property type="evidence" value="ECO:0007669"/>
    <property type="project" value="InterPro"/>
</dbReference>
<evidence type="ECO:0000256" key="1">
    <source>
        <dbReference type="ARBA" id="ARBA00005820"/>
    </source>
</evidence>
<feature type="repeat" description="TPR" evidence="5">
    <location>
        <begin position="837"/>
        <end position="870"/>
    </location>
</feature>
<evidence type="ECO:0000313" key="10">
    <source>
        <dbReference type="Proteomes" id="UP000377595"/>
    </source>
</evidence>
<dbReference type="PANTHER" id="PTHR35807:SF1">
    <property type="entry name" value="TRANSCRIPTIONAL REGULATOR REDD"/>
    <property type="match status" value="1"/>
</dbReference>
<feature type="domain" description="OmpR/PhoB-type" evidence="8">
    <location>
        <begin position="1"/>
        <end position="98"/>
    </location>
</feature>
<accession>A0A5M3XSS4</accession>
<dbReference type="RefSeq" id="WP_170321826.1">
    <property type="nucleotide sequence ID" value="NZ_BAAAHM010000041.1"/>
</dbReference>
<dbReference type="InterPro" id="IPR027417">
    <property type="entry name" value="P-loop_NTPase"/>
</dbReference>
<evidence type="ECO:0000256" key="4">
    <source>
        <dbReference type="ARBA" id="ARBA00023163"/>
    </source>
</evidence>
<keyword evidence="2" id="KW-0805">Transcription regulation</keyword>
<evidence type="ECO:0000256" key="5">
    <source>
        <dbReference type="PROSITE-ProRule" id="PRU00339"/>
    </source>
</evidence>
<evidence type="ECO:0000259" key="8">
    <source>
        <dbReference type="PROSITE" id="PS51755"/>
    </source>
</evidence>
<keyword evidence="4" id="KW-0804">Transcription</keyword>
<dbReference type="Pfam" id="PF00486">
    <property type="entry name" value="Trans_reg_C"/>
    <property type="match status" value="1"/>
</dbReference>
<dbReference type="EMBL" id="BLAF01000051">
    <property type="protein sequence ID" value="GES24344.1"/>
    <property type="molecule type" value="Genomic_DNA"/>
</dbReference>
<dbReference type="PROSITE" id="PS51755">
    <property type="entry name" value="OMPR_PHOB"/>
    <property type="match status" value="1"/>
</dbReference>
<dbReference type="Gene3D" id="3.40.50.300">
    <property type="entry name" value="P-loop containing nucleotide triphosphate hydrolases"/>
    <property type="match status" value="1"/>
</dbReference>
<keyword evidence="5" id="KW-0802">TPR repeat</keyword>
<dbReference type="SMART" id="SM00862">
    <property type="entry name" value="Trans_reg_C"/>
    <property type="match status" value="1"/>
</dbReference>
<dbReference type="GO" id="GO:0043531">
    <property type="term" value="F:ADP binding"/>
    <property type="evidence" value="ECO:0007669"/>
    <property type="project" value="InterPro"/>
</dbReference>
<dbReference type="SUPFAM" id="SSF52540">
    <property type="entry name" value="P-loop containing nucleoside triphosphate hydrolases"/>
    <property type="match status" value="1"/>
</dbReference>
<dbReference type="Proteomes" id="UP000377595">
    <property type="component" value="Unassembled WGS sequence"/>
</dbReference>
<evidence type="ECO:0000256" key="2">
    <source>
        <dbReference type="ARBA" id="ARBA00023015"/>
    </source>
</evidence>
<dbReference type="SUPFAM" id="SSF48452">
    <property type="entry name" value="TPR-like"/>
    <property type="match status" value="3"/>
</dbReference>
<keyword evidence="10" id="KW-1185">Reference proteome</keyword>
<dbReference type="AlphaFoldDB" id="A0A5M3XSS4"/>
<evidence type="ECO:0000256" key="6">
    <source>
        <dbReference type="PROSITE-ProRule" id="PRU01091"/>
    </source>
</evidence>
<reference evidence="9 10" key="1">
    <citation type="submission" date="2019-10" db="EMBL/GenBank/DDBJ databases">
        <title>Whole genome shotgun sequence of Acrocarpospora pleiomorpha NBRC 16267.</title>
        <authorList>
            <person name="Ichikawa N."/>
            <person name="Kimura A."/>
            <person name="Kitahashi Y."/>
            <person name="Komaki H."/>
            <person name="Oguchi A."/>
        </authorList>
    </citation>
    <scope>NUCLEOTIDE SEQUENCE [LARGE SCALE GENOMIC DNA]</scope>
    <source>
        <strain evidence="9 10">NBRC 16267</strain>
    </source>
</reference>
<feature type="DNA-binding region" description="OmpR/PhoB-type" evidence="6">
    <location>
        <begin position="1"/>
        <end position="98"/>
    </location>
</feature>
<feature type="region of interest" description="Disordered" evidence="7">
    <location>
        <begin position="245"/>
        <end position="271"/>
    </location>
</feature>
<evidence type="ECO:0000313" key="9">
    <source>
        <dbReference type="EMBL" id="GES24344.1"/>
    </source>
</evidence>
<dbReference type="InterPro" id="IPR005158">
    <property type="entry name" value="BTAD"/>
</dbReference>
<dbReference type="SMART" id="SM00028">
    <property type="entry name" value="TPR"/>
    <property type="match status" value="5"/>
</dbReference>
<dbReference type="Pfam" id="PF03704">
    <property type="entry name" value="BTAD"/>
    <property type="match status" value="1"/>
</dbReference>
<organism evidence="9 10">
    <name type="scientific">Acrocarpospora pleiomorpha</name>
    <dbReference type="NCBI Taxonomy" id="90975"/>
    <lineage>
        <taxon>Bacteria</taxon>
        <taxon>Bacillati</taxon>
        <taxon>Actinomycetota</taxon>
        <taxon>Actinomycetes</taxon>
        <taxon>Streptosporangiales</taxon>
        <taxon>Streptosporangiaceae</taxon>
        <taxon>Acrocarpospora</taxon>
    </lineage>
</organism>